<evidence type="ECO:0000313" key="13">
    <source>
        <dbReference type="EMBL" id="RDD81402.1"/>
    </source>
</evidence>
<evidence type="ECO:0000313" key="14">
    <source>
        <dbReference type="Proteomes" id="UP000253782"/>
    </source>
</evidence>
<dbReference type="SUPFAM" id="SSF101967">
    <property type="entry name" value="Adhesin YadA, collagen-binding domain"/>
    <property type="match status" value="2"/>
</dbReference>
<evidence type="ECO:0008006" key="15">
    <source>
        <dbReference type="Google" id="ProtNLM"/>
    </source>
</evidence>
<dbReference type="Pfam" id="PF05662">
    <property type="entry name" value="YadA_stalk"/>
    <property type="match status" value="2"/>
</dbReference>
<organism evidence="13 14">
    <name type="scientific">Dyella tabacisoli</name>
    <dbReference type="NCBI Taxonomy" id="2282381"/>
    <lineage>
        <taxon>Bacteria</taxon>
        <taxon>Pseudomonadati</taxon>
        <taxon>Pseudomonadota</taxon>
        <taxon>Gammaproteobacteria</taxon>
        <taxon>Lysobacterales</taxon>
        <taxon>Rhodanobacteraceae</taxon>
        <taxon>Dyella</taxon>
    </lineage>
</organism>
<proteinExistence type="inferred from homology"/>
<dbReference type="SUPFAM" id="SSF54523">
    <property type="entry name" value="Pili subunits"/>
    <property type="match status" value="1"/>
</dbReference>
<protein>
    <recommendedName>
        <fullName evidence="15">Trimeric autotransporter adhesin YadA-like C-terminal membrane anchor domain-containing protein</fullName>
    </recommendedName>
</protein>
<evidence type="ECO:0000256" key="10">
    <source>
        <dbReference type="ARBA" id="ARBA00023237"/>
    </source>
</evidence>
<name>A0A369UKV9_9GAMM</name>
<evidence type="ECO:0000256" key="1">
    <source>
        <dbReference type="ARBA" id="ARBA00004241"/>
    </source>
</evidence>
<comment type="subcellular location">
    <subcellularLocation>
        <location evidence="2">Cell outer membrane</location>
    </subcellularLocation>
    <subcellularLocation>
        <location evidence="1">Cell surface</location>
    </subcellularLocation>
</comment>
<accession>A0A369UKV9</accession>
<dbReference type="InterPro" id="IPR005594">
    <property type="entry name" value="YadA_C"/>
</dbReference>
<keyword evidence="9" id="KW-0472">Membrane</keyword>
<keyword evidence="4" id="KW-0813">Transport</keyword>
<keyword evidence="7" id="KW-0732">Signal</keyword>
<feature type="domain" description="Trimeric autotransporter adhesin YadA-like stalk" evidence="12">
    <location>
        <begin position="3"/>
        <end position="40"/>
    </location>
</feature>
<dbReference type="GO" id="GO:0009986">
    <property type="term" value="C:cell surface"/>
    <property type="evidence" value="ECO:0007669"/>
    <property type="project" value="UniProtKB-SubCell"/>
</dbReference>
<evidence type="ECO:0000256" key="3">
    <source>
        <dbReference type="ARBA" id="ARBA00005848"/>
    </source>
</evidence>
<keyword evidence="10" id="KW-0998">Cell outer membrane</keyword>
<dbReference type="InterPro" id="IPR011049">
    <property type="entry name" value="Serralysin-like_metalloprot_C"/>
</dbReference>
<dbReference type="Pfam" id="PF03895">
    <property type="entry name" value="YadA_anchor"/>
    <property type="match status" value="1"/>
</dbReference>
<keyword evidence="8" id="KW-0653">Protein transport</keyword>
<evidence type="ECO:0000259" key="12">
    <source>
        <dbReference type="Pfam" id="PF05662"/>
    </source>
</evidence>
<dbReference type="Proteomes" id="UP000253782">
    <property type="component" value="Unassembled WGS sequence"/>
</dbReference>
<comment type="similarity">
    <text evidence="3">Belongs to the autotransporter-2 (AT-2) (TC 1.B.40) family.</text>
</comment>
<dbReference type="InterPro" id="IPR045584">
    <property type="entry name" value="Pilin-like"/>
</dbReference>
<dbReference type="Gene3D" id="6.10.250.2040">
    <property type="match status" value="2"/>
</dbReference>
<evidence type="ECO:0000256" key="2">
    <source>
        <dbReference type="ARBA" id="ARBA00004442"/>
    </source>
</evidence>
<dbReference type="InterPro" id="IPR008635">
    <property type="entry name" value="Coiled_stalk_dom"/>
</dbReference>
<dbReference type="GO" id="GO:0015031">
    <property type="term" value="P:protein transport"/>
    <property type="evidence" value="ECO:0007669"/>
    <property type="project" value="UniProtKB-KW"/>
</dbReference>
<keyword evidence="5" id="KW-1134">Transmembrane beta strand</keyword>
<sequence length="174" mass="17589">MANVAAGTQGTDAVNVTQLKAAQAGSVQYDTNADGSVNNSSITLGNGGGPTTIHNVAPGTATTDAVNVGQLNAVKDWSKSYTDQRFNSINQNLNKIGNRANAGVASAMAMSGLPQAYQPNQSSAAVALGSFHGETGIAIGVSTISESGRWVYKLNATSNTRGDAGVSVGAAMVW</sequence>
<evidence type="ECO:0000259" key="11">
    <source>
        <dbReference type="Pfam" id="PF03895"/>
    </source>
</evidence>
<dbReference type="OrthoDB" id="1631723at2"/>
<feature type="domain" description="Trimeric autotransporter adhesin YadA-like stalk" evidence="12">
    <location>
        <begin position="53"/>
        <end position="92"/>
    </location>
</feature>
<reference evidence="13 14" key="1">
    <citation type="submission" date="2018-07" db="EMBL/GenBank/DDBJ databases">
        <title>Dyella tabacisoli L4-6T, whole genome shotgun sequence.</title>
        <authorList>
            <person name="Zhou X.-K."/>
            <person name="Li W.-J."/>
            <person name="Duan Y.-Q."/>
        </authorList>
    </citation>
    <scope>NUCLEOTIDE SEQUENCE [LARGE SCALE GENOMIC DNA]</scope>
    <source>
        <strain evidence="13 14">L4-6</strain>
    </source>
</reference>
<dbReference type="AlphaFoldDB" id="A0A369UKV9"/>
<evidence type="ECO:0000256" key="6">
    <source>
        <dbReference type="ARBA" id="ARBA00022692"/>
    </source>
</evidence>
<evidence type="ECO:0000256" key="5">
    <source>
        <dbReference type="ARBA" id="ARBA00022452"/>
    </source>
</evidence>
<keyword evidence="6" id="KW-0812">Transmembrane</keyword>
<dbReference type="EMBL" id="QQAH01000011">
    <property type="protein sequence ID" value="RDD81402.1"/>
    <property type="molecule type" value="Genomic_DNA"/>
</dbReference>
<dbReference type="Gene3D" id="3.30.1300.30">
    <property type="entry name" value="GSPII I/J protein-like"/>
    <property type="match status" value="1"/>
</dbReference>
<evidence type="ECO:0000256" key="4">
    <source>
        <dbReference type="ARBA" id="ARBA00022448"/>
    </source>
</evidence>
<evidence type="ECO:0000256" key="8">
    <source>
        <dbReference type="ARBA" id="ARBA00022927"/>
    </source>
</evidence>
<comment type="caution">
    <text evidence="13">The sequence shown here is derived from an EMBL/GenBank/DDBJ whole genome shotgun (WGS) entry which is preliminary data.</text>
</comment>
<evidence type="ECO:0000256" key="7">
    <source>
        <dbReference type="ARBA" id="ARBA00022729"/>
    </source>
</evidence>
<gene>
    <name evidence="13" type="ORF">DVJ77_13595</name>
</gene>
<dbReference type="GO" id="GO:0009279">
    <property type="term" value="C:cell outer membrane"/>
    <property type="evidence" value="ECO:0007669"/>
    <property type="project" value="UniProtKB-SubCell"/>
</dbReference>
<keyword evidence="14" id="KW-1185">Reference proteome</keyword>
<feature type="domain" description="Trimeric autotransporter adhesin YadA-like C-terminal membrane anchor" evidence="11">
    <location>
        <begin position="114"/>
        <end position="174"/>
    </location>
</feature>
<evidence type="ECO:0000256" key="9">
    <source>
        <dbReference type="ARBA" id="ARBA00023136"/>
    </source>
</evidence>